<evidence type="ECO:0000256" key="1">
    <source>
        <dbReference type="ARBA" id="ARBA00001937"/>
    </source>
</evidence>
<keyword evidence="4 5" id="KW-0456">Lyase</keyword>
<accession>A0ABQ4SLT6</accession>
<dbReference type="EMBL" id="BPQQ01000106">
    <property type="protein sequence ID" value="GJE04181.1"/>
    <property type="molecule type" value="Genomic_DNA"/>
</dbReference>
<dbReference type="Pfam" id="PF16363">
    <property type="entry name" value="GDP_Man_Dehyd"/>
    <property type="match status" value="1"/>
</dbReference>
<evidence type="ECO:0000256" key="5">
    <source>
        <dbReference type="HAMAP-Rule" id="MF_00955"/>
    </source>
</evidence>
<sequence length="368" mass="41061">MKSALITGITGQDGAYLAQFLLAQGYTVHGMTRRSSSQDRSAQRLAWLGIADRVHCVEGDISDLSSLIRLVRTIQPTEVYNLAAQSFVRASWMQPVLTGITTGLGCTNVLEAVRLAAPDARFYQASSSEMFGQVQQPVQCETTPFYPRSPYGVAKLYAHWMTINYRESFGLHASTGILFNHESPLRGIEFVTRKVTDAVARIKLGMAHELRLGNIDAKRDWGHARDYVRAMWLMLQQDAPDDYVVATGRSVTVREMCEIAFDHVGLSLADHLVIDPDLFRPAEVDVLIGDASKARRVLGWEPTVSLEEMVREMVDADLQRLSRDRGRPWAVRRPVARDPHAFLSLRKGSSGSRARRPCVADASYMPKV</sequence>
<dbReference type="PANTHER" id="PTHR43715:SF1">
    <property type="entry name" value="GDP-MANNOSE 4,6 DEHYDRATASE"/>
    <property type="match status" value="1"/>
</dbReference>
<dbReference type="InterPro" id="IPR016040">
    <property type="entry name" value="NAD(P)-bd_dom"/>
</dbReference>
<dbReference type="CDD" id="cd05260">
    <property type="entry name" value="GDP_MD_SDR_e"/>
    <property type="match status" value="1"/>
</dbReference>
<dbReference type="PANTHER" id="PTHR43715">
    <property type="entry name" value="GDP-MANNOSE 4,6-DEHYDRATASE"/>
    <property type="match status" value="1"/>
</dbReference>
<comment type="catalytic activity">
    <reaction evidence="5">
        <text>GDP-alpha-D-mannose = GDP-4-dehydro-alpha-D-rhamnose + H2O</text>
        <dbReference type="Rhea" id="RHEA:23820"/>
        <dbReference type="ChEBI" id="CHEBI:15377"/>
        <dbReference type="ChEBI" id="CHEBI:57527"/>
        <dbReference type="ChEBI" id="CHEBI:57964"/>
        <dbReference type="EC" id="4.2.1.47"/>
    </reaction>
</comment>
<evidence type="ECO:0000313" key="7">
    <source>
        <dbReference type="EMBL" id="GJE04181.1"/>
    </source>
</evidence>
<dbReference type="EC" id="4.2.1.47" evidence="3 5"/>
<dbReference type="SUPFAM" id="SSF51735">
    <property type="entry name" value="NAD(P)-binding Rossmann-fold domains"/>
    <property type="match status" value="1"/>
</dbReference>
<evidence type="ECO:0000313" key="8">
    <source>
        <dbReference type="Proteomes" id="UP001055153"/>
    </source>
</evidence>
<gene>
    <name evidence="5 7" type="primary">gmd</name>
    <name evidence="7" type="ORF">GMJLKIPL_6142</name>
</gene>
<keyword evidence="8" id="KW-1185">Reference proteome</keyword>
<dbReference type="Gene3D" id="3.40.50.720">
    <property type="entry name" value="NAD(P)-binding Rossmann-like Domain"/>
    <property type="match status" value="1"/>
</dbReference>
<dbReference type="RefSeq" id="WP_238241549.1">
    <property type="nucleotide sequence ID" value="NZ_BPQQ01000106.1"/>
</dbReference>
<comment type="caution">
    <text evidence="5">Lacks conserved residue(s) required for the propagation of feature annotation.</text>
</comment>
<comment type="caution">
    <text evidence="7">The sequence shown here is derived from an EMBL/GenBank/DDBJ whole genome shotgun (WGS) entry which is preliminary data.</text>
</comment>
<dbReference type="Proteomes" id="UP001055153">
    <property type="component" value="Unassembled WGS sequence"/>
</dbReference>
<keyword evidence="5" id="KW-0521">NADP</keyword>
<dbReference type="HAMAP" id="MF_00955">
    <property type="entry name" value="GDP_Man_dehydratase"/>
    <property type="match status" value="1"/>
</dbReference>
<evidence type="ECO:0000256" key="4">
    <source>
        <dbReference type="ARBA" id="ARBA00023239"/>
    </source>
</evidence>
<dbReference type="InterPro" id="IPR006368">
    <property type="entry name" value="GDP_Man_deHydtase"/>
</dbReference>
<name>A0ABQ4SLT6_9HYPH</name>
<evidence type="ECO:0000256" key="2">
    <source>
        <dbReference type="ARBA" id="ARBA00009263"/>
    </source>
</evidence>
<comment type="cofactor">
    <cofactor evidence="1 5">
        <name>NADP(+)</name>
        <dbReference type="ChEBI" id="CHEBI:58349"/>
    </cofactor>
</comment>
<feature type="domain" description="NAD(P)-binding" evidence="6">
    <location>
        <begin position="5"/>
        <end position="313"/>
    </location>
</feature>
<organism evidence="7 8">
    <name type="scientific">Methylobacterium isbiliense</name>
    <dbReference type="NCBI Taxonomy" id="315478"/>
    <lineage>
        <taxon>Bacteria</taxon>
        <taxon>Pseudomonadati</taxon>
        <taxon>Pseudomonadota</taxon>
        <taxon>Alphaproteobacteria</taxon>
        <taxon>Hyphomicrobiales</taxon>
        <taxon>Methylobacteriaceae</taxon>
        <taxon>Methylobacterium</taxon>
    </lineage>
</organism>
<protein>
    <recommendedName>
        <fullName evidence="3 5">GDP-mannose 4,6-dehydratase</fullName>
        <ecNumber evidence="3 5">4.2.1.47</ecNumber>
    </recommendedName>
    <alternativeName>
        <fullName evidence="5">GDP-D-mannose dehydratase</fullName>
    </alternativeName>
</protein>
<dbReference type="InterPro" id="IPR036291">
    <property type="entry name" value="NAD(P)-bd_dom_sf"/>
</dbReference>
<comment type="function">
    <text evidence="5">Catalyzes the conversion of GDP-D-mannose to GDP-4-dehydro-6-deoxy-D-mannose.</text>
</comment>
<dbReference type="Gene3D" id="3.90.25.10">
    <property type="entry name" value="UDP-galactose 4-epimerase, domain 1"/>
    <property type="match status" value="1"/>
</dbReference>
<dbReference type="NCBIfam" id="TIGR01472">
    <property type="entry name" value="gmd"/>
    <property type="match status" value="1"/>
</dbReference>
<evidence type="ECO:0000256" key="3">
    <source>
        <dbReference type="ARBA" id="ARBA00011989"/>
    </source>
</evidence>
<proteinExistence type="inferred from homology"/>
<reference evidence="7" key="1">
    <citation type="journal article" date="2021" name="Front. Microbiol.">
        <title>Comprehensive Comparative Genomics and Phenotyping of Methylobacterium Species.</title>
        <authorList>
            <person name="Alessa O."/>
            <person name="Ogura Y."/>
            <person name="Fujitani Y."/>
            <person name="Takami H."/>
            <person name="Hayashi T."/>
            <person name="Sahin N."/>
            <person name="Tani A."/>
        </authorList>
    </citation>
    <scope>NUCLEOTIDE SEQUENCE</scope>
    <source>
        <strain evidence="7">DSM 17168</strain>
    </source>
</reference>
<reference evidence="7" key="2">
    <citation type="submission" date="2021-08" db="EMBL/GenBank/DDBJ databases">
        <authorList>
            <person name="Tani A."/>
            <person name="Ola A."/>
            <person name="Ogura Y."/>
            <person name="Katsura K."/>
            <person name="Hayashi T."/>
        </authorList>
    </citation>
    <scope>NUCLEOTIDE SEQUENCE</scope>
    <source>
        <strain evidence="7">DSM 17168</strain>
    </source>
</reference>
<evidence type="ECO:0000259" key="6">
    <source>
        <dbReference type="Pfam" id="PF16363"/>
    </source>
</evidence>
<comment type="similarity">
    <text evidence="2 5">Belongs to the NAD(P)-dependent epimerase/dehydratase family. GDP-mannose 4,6-dehydratase subfamily.</text>
</comment>